<dbReference type="GO" id="GO:0032266">
    <property type="term" value="F:phosphatidylinositol-3-phosphate binding"/>
    <property type="evidence" value="ECO:0007669"/>
    <property type="project" value="UniProtKB-UniRule"/>
</dbReference>
<dbReference type="Proteomes" id="UP000783686">
    <property type="component" value="Unassembled WGS sequence"/>
</dbReference>
<keyword evidence="3 6" id="KW-0813">Transport</keyword>
<comment type="function">
    <text evidence="6">Component of the ESCRT-II complex (endosomal sorting complex required for transport II), which is required for multivesicular body (MVB) formation and sorting of endosomal cargo proteins into MVBs.</text>
</comment>
<dbReference type="GO" id="GO:0043328">
    <property type="term" value="P:protein transport to vacuole involved in ubiquitin-dependent protein catabolic process via the multivesicular body sorting pathway"/>
    <property type="evidence" value="ECO:0007669"/>
    <property type="project" value="UniProtKB-UniRule"/>
</dbReference>
<evidence type="ECO:0000256" key="5">
    <source>
        <dbReference type="ARBA" id="ARBA00022927"/>
    </source>
</evidence>
<dbReference type="Proteomes" id="UP000614601">
    <property type="component" value="Unassembled WGS sequence"/>
</dbReference>
<dbReference type="GO" id="GO:0000814">
    <property type="term" value="C:ESCRT II complex"/>
    <property type="evidence" value="ECO:0007669"/>
    <property type="project" value="UniProtKB-UniRule"/>
</dbReference>
<evidence type="ECO:0000256" key="4">
    <source>
        <dbReference type="ARBA" id="ARBA00022490"/>
    </source>
</evidence>
<reference evidence="8" key="1">
    <citation type="submission" date="2020-09" db="EMBL/GenBank/DDBJ databases">
        <authorList>
            <person name="Kikuchi T."/>
        </authorList>
    </citation>
    <scope>NUCLEOTIDE SEQUENCE</scope>
    <source>
        <strain evidence="8">SH1</strain>
    </source>
</reference>
<dbReference type="InterPro" id="IPR037855">
    <property type="entry name" value="Vps36"/>
</dbReference>
<dbReference type="PANTHER" id="PTHR13128:SF12">
    <property type="entry name" value="VACUOLAR PROTEIN-SORTING-ASSOCIATED PROTEIN 36"/>
    <property type="match status" value="1"/>
</dbReference>
<dbReference type="InterPro" id="IPR036388">
    <property type="entry name" value="WH-like_DNA-bd_sf"/>
</dbReference>
<keyword evidence="4 6" id="KW-0963">Cytoplasm</keyword>
<dbReference type="AlphaFoldDB" id="A0A811KT25"/>
<comment type="subcellular location">
    <subcellularLocation>
        <location evidence="6">Cytoplasm</location>
    </subcellularLocation>
    <subcellularLocation>
        <location evidence="6">Endosome</location>
    </subcellularLocation>
</comment>
<dbReference type="InterPro" id="IPR036390">
    <property type="entry name" value="WH_DNA-bd_sf"/>
</dbReference>
<comment type="subunit">
    <text evidence="6">Component of the endosomal sorting complex required for transport II (ESCRT-II).</text>
</comment>
<evidence type="ECO:0000313" key="8">
    <source>
        <dbReference type="EMBL" id="CAD5218891.1"/>
    </source>
</evidence>
<dbReference type="Gene3D" id="1.10.10.10">
    <property type="entry name" value="Winged helix-like DNA-binding domain superfamily/Winged helix DNA-binding domain"/>
    <property type="match status" value="2"/>
</dbReference>
<dbReference type="GO" id="GO:0031902">
    <property type="term" value="C:late endosome membrane"/>
    <property type="evidence" value="ECO:0007669"/>
    <property type="project" value="UniProtKB-UniRule"/>
</dbReference>
<proteinExistence type="inferred from homology"/>
<evidence type="ECO:0000256" key="6">
    <source>
        <dbReference type="RuleBase" id="RU367095"/>
    </source>
</evidence>
<keyword evidence="6" id="KW-0967">Endosome</keyword>
<evidence type="ECO:0000256" key="3">
    <source>
        <dbReference type="ARBA" id="ARBA00022448"/>
    </source>
</evidence>
<dbReference type="Gene3D" id="6.10.140.260">
    <property type="match status" value="1"/>
</dbReference>
<dbReference type="Pfam" id="PF04157">
    <property type="entry name" value="EAP30"/>
    <property type="match status" value="1"/>
</dbReference>
<keyword evidence="9" id="KW-1185">Reference proteome</keyword>
<dbReference type="EMBL" id="CAJFCW020000004">
    <property type="protein sequence ID" value="CAG9112068.1"/>
    <property type="molecule type" value="Genomic_DNA"/>
</dbReference>
<evidence type="ECO:0000313" key="9">
    <source>
        <dbReference type="Proteomes" id="UP000614601"/>
    </source>
</evidence>
<evidence type="ECO:0000256" key="2">
    <source>
        <dbReference type="ARBA" id="ARBA00017953"/>
    </source>
</evidence>
<accession>A0A811KT25</accession>
<protein>
    <recommendedName>
        <fullName evidence="2 6">Vacuolar protein-sorting-associated protein 36</fullName>
    </recommendedName>
    <alternativeName>
        <fullName evidence="6">ESCRT-II complex subunit VPS36</fullName>
    </alternativeName>
</protein>
<dbReference type="SUPFAM" id="SSF46785">
    <property type="entry name" value="Winged helix' DNA-binding domain"/>
    <property type="match status" value="2"/>
</dbReference>
<gene>
    <name evidence="8" type="ORF">BOKJ2_LOCUS8101</name>
</gene>
<evidence type="ECO:0000256" key="1">
    <source>
        <dbReference type="ARBA" id="ARBA00009697"/>
    </source>
</evidence>
<dbReference type="PANTHER" id="PTHR13128">
    <property type="entry name" value="VACUOLAR PROTEIN-SORTING-ASSOCIATED PROTEIN 36"/>
    <property type="match status" value="1"/>
</dbReference>
<dbReference type="EMBL" id="CAJFDH010000004">
    <property type="protein sequence ID" value="CAD5218891.1"/>
    <property type="molecule type" value="Genomic_DNA"/>
</dbReference>
<evidence type="ECO:0000256" key="7">
    <source>
        <dbReference type="SAM" id="MobiDB-lite"/>
    </source>
</evidence>
<feature type="region of interest" description="Disordered" evidence="7">
    <location>
        <begin position="13"/>
        <end position="34"/>
    </location>
</feature>
<dbReference type="GO" id="GO:0043130">
    <property type="term" value="F:ubiquitin binding"/>
    <property type="evidence" value="ECO:0007669"/>
    <property type="project" value="UniProtKB-UniRule"/>
</dbReference>
<comment type="similarity">
    <text evidence="1 6">Belongs to the VPS36 family.</text>
</comment>
<dbReference type="InterPro" id="IPR040608">
    <property type="entry name" value="Snf8/Vps36"/>
</dbReference>
<dbReference type="OrthoDB" id="271448at2759"/>
<sequence length="266" mass="29615">MKKLKNLFVSEAPVQRQEVRPTFTEPPRDPPRRQIGISGIERRIAQNDQRNQQVINQSFEDVNVLMGQAQEMVALSKKITEKLRAKGLAEDETVQFKSYLLSLGVEEPVTKEAAGSSSNYFKLLAKEICNVVLDPLRSSGGTMTLPEAFCRINRARGTKLISPEDLLRAARLFESQGLPIRLHSFPSGVEVIQMINKSTNDPKTIDETYENVKLNGTLDKAQFAQLLGISVVLANERLLAAENSGKLCRDVTIAGVKFYPNKFLGL</sequence>
<keyword evidence="5 6" id="KW-0653">Protein transport</keyword>
<organism evidence="8 9">
    <name type="scientific">Bursaphelenchus okinawaensis</name>
    <dbReference type="NCBI Taxonomy" id="465554"/>
    <lineage>
        <taxon>Eukaryota</taxon>
        <taxon>Metazoa</taxon>
        <taxon>Ecdysozoa</taxon>
        <taxon>Nematoda</taxon>
        <taxon>Chromadorea</taxon>
        <taxon>Rhabditida</taxon>
        <taxon>Tylenchina</taxon>
        <taxon>Tylenchomorpha</taxon>
        <taxon>Aphelenchoidea</taxon>
        <taxon>Aphelenchoididae</taxon>
        <taxon>Bursaphelenchus</taxon>
    </lineage>
</organism>
<name>A0A811KT25_9BILA</name>
<comment type="caution">
    <text evidence="8">The sequence shown here is derived from an EMBL/GenBank/DDBJ whole genome shotgun (WGS) entry which is preliminary data.</text>
</comment>
<dbReference type="FunFam" id="1.10.10.10:FF:000416">
    <property type="entry name" value="Vacuolar protein-sorting-associated protein 36"/>
    <property type="match status" value="1"/>
</dbReference>